<keyword evidence="3" id="KW-0238">DNA-binding</keyword>
<dbReference type="InterPro" id="IPR039420">
    <property type="entry name" value="WalR-like"/>
</dbReference>
<dbReference type="Pfam" id="PF00072">
    <property type="entry name" value="Response_reg"/>
    <property type="match status" value="1"/>
</dbReference>
<feature type="modified residue" description="4-aspartylphosphate" evidence="5">
    <location>
        <position position="52"/>
    </location>
</feature>
<name>A0A4U6D774_9BACT</name>
<evidence type="ECO:0000313" key="7">
    <source>
        <dbReference type="EMBL" id="TKT92606.1"/>
    </source>
</evidence>
<dbReference type="PANTHER" id="PTHR48111:SF22">
    <property type="entry name" value="REGULATOR OF RPOS"/>
    <property type="match status" value="1"/>
</dbReference>
<dbReference type="PANTHER" id="PTHR48111">
    <property type="entry name" value="REGULATOR OF RPOS"/>
    <property type="match status" value="1"/>
</dbReference>
<accession>A0A4U6D774</accession>
<proteinExistence type="predicted"/>
<keyword evidence="4" id="KW-0804">Transcription</keyword>
<keyword evidence="5" id="KW-0597">Phosphoprotein</keyword>
<dbReference type="GO" id="GO:0006355">
    <property type="term" value="P:regulation of DNA-templated transcription"/>
    <property type="evidence" value="ECO:0007669"/>
    <property type="project" value="TreeGrafter"/>
</dbReference>
<evidence type="ECO:0000256" key="5">
    <source>
        <dbReference type="PROSITE-ProRule" id="PRU00169"/>
    </source>
</evidence>
<protein>
    <submittedName>
        <fullName evidence="7">Response regulator transcription factor</fullName>
    </submittedName>
</protein>
<dbReference type="SUPFAM" id="SSF52172">
    <property type="entry name" value="CheY-like"/>
    <property type="match status" value="1"/>
</dbReference>
<feature type="domain" description="Response regulatory" evidence="6">
    <location>
        <begin position="3"/>
        <end position="117"/>
    </location>
</feature>
<evidence type="ECO:0000313" key="8">
    <source>
        <dbReference type="Proteomes" id="UP000304900"/>
    </source>
</evidence>
<sequence length="144" mass="16033">MKKILIAGDHPGALQYLHKVLRLNHFEVAVIDTAMIAEPMALKEKYDCVLVDITTPGPLAHEICKQFRLNKTPSPIMLLSENNSIEAKVKGLSSGADDFIVKPYDTRELVARIQAALRCYEAILNLHQKNVPPDRDAGVSTRMI</sequence>
<dbReference type="InterPro" id="IPR011006">
    <property type="entry name" value="CheY-like_superfamily"/>
</dbReference>
<reference evidence="7 8" key="1">
    <citation type="submission" date="2019-05" db="EMBL/GenBank/DDBJ databases">
        <title>Dyadobacter AR-3-8 sp. nov., isolated from arctic soil.</title>
        <authorList>
            <person name="Chaudhary D.K."/>
        </authorList>
    </citation>
    <scope>NUCLEOTIDE SEQUENCE [LARGE SCALE GENOMIC DNA]</scope>
    <source>
        <strain evidence="7 8">AR-3-8</strain>
    </source>
</reference>
<keyword evidence="1" id="KW-0902">Two-component regulatory system</keyword>
<dbReference type="OrthoDB" id="5343479at2"/>
<gene>
    <name evidence="7" type="ORF">FDK13_07225</name>
</gene>
<dbReference type="InterPro" id="IPR001789">
    <property type="entry name" value="Sig_transdc_resp-reg_receiver"/>
</dbReference>
<evidence type="ECO:0000256" key="1">
    <source>
        <dbReference type="ARBA" id="ARBA00023012"/>
    </source>
</evidence>
<evidence type="ECO:0000256" key="3">
    <source>
        <dbReference type="ARBA" id="ARBA00023125"/>
    </source>
</evidence>
<evidence type="ECO:0000259" key="6">
    <source>
        <dbReference type="PROSITE" id="PS50110"/>
    </source>
</evidence>
<dbReference type="RefSeq" id="WP_137339334.1">
    <property type="nucleotide sequence ID" value="NZ_BSQH01000002.1"/>
</dbReference>
<dbReference type="EMBL" id="SZVO01000003">
    <property type="protein sequence ID" value="TKT92606.1"/>
    <property type="molecule type" value="Genomic_DNA"/>
</dbReference>
<evidence type="ECO:0000256" key="2">
    <source>
        <dbReference type="ARBA" id="ARBA00023015"/>
    </source>
</evidence>
<dbReference type="GO" id="GO:0032993">
    <property type="term" value="C:protein-DNA complex"/>
    <property type="evidence" value="ECO:0007669"/>
    <property type="project" value="TreeGrafter"/>
</dbReference>
<keyword evidence="8" id="KW-1185">Reference proteome</keyword>
<dbReference type="AlphaFoldDB" id="A0A4U6D774"/>
<organism evidence="7 8">
    <name type="scientific">Dyadobacter frigoris</name>
    <dbReference type="NCBI Taxonomy" id="2576211"/>
    <lineage>
        <taxon>Bacteria</taxon>
        <taxon>Pseudomonadati</taxon>
        <taxon>Bacteroidota</taxon>
        <taxon>Cytophagia</taxon>
        <taxon>Cytophagales</taxon>
        <taxon>Spirosomataceae</taxon>
        <taxon>Dyadobacter</taxon>
    </lineage>
</organism>
<dbReference type="GO" id="GO:0005829">
    <property type="term" value="C:cytosol"/>
    <property type="evidence" value="ECO:0007669"/>
    <property type="project" value="TreeGrafter"/>
</dbReference>
<dbReference type="PROSITE" id="PS50110">
    <property type="entry name" value="RESPONSE_REGULATORY"/>
    <property type="match status" value="1"/>
</dbReference>
<evidence type="ECO:0000256" key="4">
    <source>
        <dbReference type="ARBA" id="ARBA00023163"/>
    </source>
</evidence>
<dbReference type="SMART" id="SM00448">
    <property type="entry name" value="REC"/>
    <property type="match status" value="1"/>
</dbReference>
<dbReference type="Proteomes" id="UP000304900">
    <property type="component" value="Unassembled WGS sequence"/>
</dbReference>
<comment type="caution">
    <text evidence="7">The sequence shown here is derived from an EMBL/GenBank/DDBJ whole genome shotgun (WGS) entry which is preliminary data.</text>
</comment>
<dbReference type="GO" id="GO:0000976">
    <property type="term" value="F:transcription cis-regulatory region binding"/>
    <property type="evidence" value="ECO:0007669"/>
    <property type="project" value="TreeGrafter"/>
</dbReference>
<dbReference type="GO" id="GO:0000156">
    <property type="term" value="F:phosphorelay response regulator activity"/>
    <property type="evidence" value="ECO:0007669"/>
    <property type="project" value="TreeGrafter"/>
</dbReference>
<keyword evidence="2" id="KW-0805">Transcription regulation</keyword>
<dbReference type="Gene3D" id="3.40.50.2300">
    <property type="match status" value="1"/>
</dbReference>